<organism evidence="8 9">
    <name type="scientific">Mycena sanguinolenta</name>
    <dbReference type="NCBI Taxonomy" id="230812"/>
    <lineage>
        <taxon>Eukaryota</taxon>
        <taxon>Fungi</taxon>
        <taxon>Dikarya</taxon>
        <taxon>Basidiomycota</taxon>
        <taxon>Agaricomycotina</taxon>
        <taxon>Agaricomycetes</taxon>
        <taxon>Agaricomycetidae</taxon>
        <taxon>Agaricales</taxon>
        <taxon>Marasmiineae</taxon>
        <taxon>Mycenaceae</taxon>
        <taxon>Mycena</taxon>
    </lineage>
</organism>
<name>A0A8H6YPX3_9AGAR</name>
<keyword evidence="2 6" id="KW-0812">Transmembrane</keyword>
<evidence type="ECO:0000313" key="9">
    <source>
        <dbReference type="Proteomes" id="UP000623467"/>
    </source>
</evidence>
<evidence type="ECO:0000256" key="6">
    <source>
        <dbReference type="SAM" id="Phobius"/>
    </source>
</evidence>
<keyword evidence="9" id="KW-1185">Reference proteome</keyword>
<dbReference type="Proteomes" id="UP000623467">
    <property type="component" value="Unassembled WGS sequence"/>
</dbReference>
<dbReference type="AlphaFoldDB" id="A0A8H6YPX3"/>
<feature type="chain" id="PRO_5034262359" evidence="7">
    <location>
        <begin position="19"/>
        <end position="395"/>
    </location>
</feature>
<dbReference type="InterPro" id="IPR051694">
    <property type="entry name" value="Immunoregulatory_rcpt-like"/>
</dbReference>
<feature type="compositionally biased region" description="Polar residues" evidence="5">
    <location>
        <begin position="109"/>
        <end position="130"/>
    </location>
</feature>
<dbReference type="CDD" id="cd12087">
    <property type="entry name" value="TM_EGFR-like"/>
    <property type="match status" value="1"/>
</dbReference>
<reference evidence="8" key="1">
    <citation type="submission" date="2020-05" db="EMBL/GenBank/DDBJ databases">
        <title>Mycena genomes resolve the evolution of fungal bioluminescence.</title>
        <authorList>
            <person name="Tsai I.J."/>
        </authorList>
    </citation>
    <scope>NUCLEOTIDE SEQUENCE</scope>
    <source>
        <strain evidence="8">160909Yilan</strain>
    </source>
</reference>
<keyword evidence="3 6" id="KW-1133">Transmembrane helix</keyword>
<sequence>MLTFFFAFASLYLPSALAAGGALGFLIVSDPIGVVQCDQYNLTWQGGVPPFSVQVEDPAEAGNIYAFFADVEDEFVLWDANNLGVEPGSFPLAFLVAVTDSTATTATSKSESIQPATIPLDSSGQCTTIVTSSSSDSGPSSSPPSTPASSSTPSSSPSSTTPSLQQSDSAQSQTSTSPTSSAPSGGSSSASTVSHTSSPASAPNVSETTTAKKKISSGDIAGVVVGGIVLISLLGTIFAWLRRRHQKAILDELTENDYHLTLYGKNPPPPDVPEKPLPAFYEPMRPGSAAPTQSSSASQHDAFPAIQSGYLPASESQLAPYHSAPHPPPLMPQPQMPLDVASQQMELERQINVMQREINDMQYTNAAGHTQALQNQVNAMRGELERMRTGQAGYR</sequence>
<comment type="caution">
    <text evidence="8">The sequence shown here is derived from an EMBL/GenBank/DDBJ whole genome shotgun (WGS) entry which is preliminary data.</text>
</comment>
<accession>A0A8H6YPX3</accession>
<proteinExistence type="predicted"/>
<protein>
    <submittedName>
        <fullName evidence="8">Uncharacterized protein</fullName>
    </submittedName>
</protein>
<feature type="compositionally biased region" description="Low complexity" evidence="5">
    <location>
        <begin position="147"/>
        <end position="203"/>
    </location>
</feature>
<dbReference type="PANTHER" id="PTHR15549:SF26">
    <property type="entry name" value="AXIAL BUDDING PATTERN PROTEIN 2-RELATED"/>
    <property type="match status" value="1"/>
</dbReference>
<evidence type="ECO:0000256" key="7">
    <source>
        <dbReference type="SAM" id="SignalP"/>
    </source>
</evidence>
<keyword evidence="7" id="KW-0732">Signal</keyword>
<dbReference type="GO" id="GO:0016020">
    <property type="term" value="C:membrane"/>
    <property type="evidence" value="ECO:0007669"/>
    <property type="project" value="UniProtKB-SubCell"/>
</dbReference>
<feature type="transmembrane region" description="Helical" evidence="6">
    <location>
        <begin position="220"/>
        <end position="241"/>
    </location>
</feature>
<dbReference type="EMBL" id="JACAZH010000007">
    <property type="protein sequence ID" value="KAF7364028.1"/>
    <property type="molecule type" value="Genomic_DNA"/>
</dbReference>
<dbReference type="GO" id="GO:0071944">
    <property type="term" value="C:cell periphery"/>
    <property type="evidence" value="ECO:0007669"/>
    <property type="project" value="UniProtKB-ARBA"/>
</dbReference>
<evidence type="ECO:0000256" key="2">
    <source>
        <dbReference type="ARBA" id="ARBA00022692"/>
    </source>
</evidence>
<comment type="subcellular location">
    <subcellularLocation>
        <location evidence="1">Membrane</location>
        <topology evidence="1">Single-pass membrane protein</topology>
    </subcellularLocation>
</comment>
<dbReference type="PANTHER" id="PTHR15549">
    <property type="entry name" value="PAIRED IMMUNOGLOBULIN-LIKE TYPE 2 RECEPTOR"/>
    <property type="match status" value="1"/>
</dbReference>
<dbReference type="OrthoDB" id="3362246at2759"/>
<keyword evidence="4 6" id="KW-0472">Membrane</keyword>
<feature type="region of interest" description="Disordered" evidence="5">
    <location>
        <begin position="105"/>
        <end position="215"/>
    </location>
</feature>
<evidence type="ECO:0000256" key="1">
    <source>
        <dbReference type="ARBA" id="ARBA00004167"/>
    </source>
</evidence>
<evidence type="ECO:0000313" key="8">
    <source>
        <dbReference type="EMBL" id="KAF7364028.1"/>
    </source>
</evidence>
<feature type="compositionally biased region" description="Low complexity" evidence="5">
    <location>
        <begin position="131"/>
        <end position="140"/>
    </location>
</feature>
<evidence type="ECO:0000256" key="3">
    <source>
        <dbReference type="ARBA" id="ARBA00022989"/>
    </source>
</evidence>
<evidence type="ECO:0000256" key="5">
    <source>
        <dbReference type="SAM" id="MobiDB-lite"/>
    </source>
</evidence>
<gene>
    <name evidence="8" type="ORF">MSAN_01061500</name>
</gene>
<evidence type="ECO:0000256" key="4">
    <source>
        <dbReference type="ARBA" id="ARBA00023136"/>
    </source>
</evidence>
<feature type="signal peptide" evidence="7">
    <location>
        <begin position="1"/>
        <end position="18"/>
    </location>
</feature>